<dbReference type="GeneID" id="30176541"/>
<feature type="region of interest" description="Disordered" evidence="1">
    <location>
        <begin position="98"/>
        <end position="117"/>
    </location>
</feature>
<reference evidence="2 3" key="1">
    <citation type="journal article" date="2016" name="Proc. Natl. Acad. Sci. U.S.A.">
        <title>Comparative genomics of biotechnologically important yeasts.</title>
        <authorList>
            <person name="Riley R."/>
            <person name="Haridas S."/>
            <person name="Wolfe K.H."/>
            <person name="Lopes M.R."/>
            <person name="Hittinger C.T."/>
            <person name="Goeker M."/>
            <person name="Salamov A.A."/>
            <person name="Wisecaver J.H."/>
            <person name="Long T.M."/>
            <person name="Calvey C.H."/>
            <person name="Aerts A.L."/>
            <person name="Barry K.W."/>
            <person name="Choi C."/>
            <person name="Clum A."/>
            <person name="Coughlan A.Y."/>
            <person name="Deshpande S."/>
            <person name="Douglass A.P."/>
            <person name="Hanson S.J."/>
            <person name="Klenk H.-P."/>
            <person name="LaButti K.M."/>
            <person name="Lapidus A."/>
            <person name="Lindquist E.A."/>
            <person name="Lipzen A.M."/>
            <person name="Meier-Kolthoff J.P."/>
            <person name="Ohm R.A."/>
            <person name="Otillar R.P."/>
            <person name="Pangilinan J.L."/>
            <person name="Peng Y."/>
            <person name="Rokas A."/>
            <person name="Rosa C.A."/>
            <person name="Scheuner C."/>
            <person name="Sibirny A.A."/>
            <person name="Slot J.C."/>
            <person name="Stielow J.B."/>
            <person name="Sun H."/>
            <person name="Kurtzman C.P."/>
            <person name="Blackwell M."/>
            <person name="Grigoriev I.V."/>
            <person name="Jeffries T.W."/>
        </authorList>
    </citation>
    <scope>NUCLEOTIDE SEQUENCE [LARGE SCALE GENOMIC DNA]</scope>
    <source>
        <strain evidence="2 3">NRRL Y-2026</strain>
    </source>
</reference>
<organism evidence="2 3">
    <name type="scientific">Pichia membranifaciens NRRL Y-2026</name>
    <dbReference type="NCBI Taxonomy" id="763406"/>
    <lineage>
        <taxon>Eukaryota</taxon>
        <taxon>Fungi</taxon>
        <taxon>Dikarya</taxon>
        <taxon>Ascomycota</taxon>
        <taxon>Saccharomycotina</taxon>
        <taxon>Pichiomycetes</taxon>
        <taxon>Pichiales</taxon>
        <taxon>Pichiaceae</taxon>
        <taxon>Pichia</taxon>
    </lineage>
</organism>
<dbReference type="Proteomes" id="UP000094455">
    <property type="component" value="Unassembled WGS sequence"/>
</dbReference>
<evidence type="ECO:0000256" key="1">
    <source>
        <dbReference type="SAM" id="MobiDB-lite"/>
    </source>
</evidence>
<sequence>MLRLAAAPKRLAFCTSGSRHYSAASGSTGGKPPSFFHNEANLPRKIEPVPGGTGLAQKEAVPLPPKTHLEGGSGANTAVAGAKPALAVPQTVMPPKPLFADAANTPPPPPPGPSADTSNYFRSYKDFCKGMAYLGVGMGVIFFMFDQHERLDVSERQMQLMKKKQKELVLQMQTYKSKLNKVAVENAKKSVLVQGKMQMHVALLRQQLLDLGADPVTIAAAIDRFEQDVKVDVAPNTVELWVPGESSLKSLIPDPHEYSKKK</sequence>
<dbReference type="AlphaFoldDB" id="A0A1E3NLD8"/>
<evidence type="ECO:0000313" key="3">
    <source>
        <dbReference type="Proteomes" id="UP000094455"/>
    </source>
</evidence>
<feature type="region of interest" description="Disordered" evidence="1">
    <location>
        <begin position="19"/>
        <end position="77"/>
    </location>
</feature>
<accession>A0A1E3NLD8</accession>
<dbReference type="RefSeq" id="XP_019018060.1">
    <property type="nucleotide sequence ID" value="XM_019159854.1"/>
</dbReference>
<dbReference type="OrthoDB" id="3997736at2759"/>
<name>A0A1E3NLD8_9ASCO</name>
<keyword evidence="3" id="KW-1185">Reference proteome</keyword>
<dbReference type="EMBL" id="KV454003">
    <property type="protein sequence ID" value="ODQ46947.1"/>
    <property type="molecule type" value="Genomic_DNA"/>
</dbReference>
<evidence type="ECO:0000313" key="2">
    <source>
        <dbReference type="EMBL" id="ODQ46947.1"/>
    </source>
</evidence>
<gene>
    <name evidence="2" type="ORF">PICMEDRAFT_11905</name>
</gene>
<protein>
    <submittedName>
        <fullName evidence="2">Uncharacterized protein</fullName>
    </submittedName>
</protein>
<proteinExistence type="predicted"/>